<protein>
    <recommendedName>
        <fullName evidence="3">YtfJ family protein</fullName>
    </recommendedName>
</protein>
<proteinExistence type="predicted"/>
<dbReference type="AlphaFoldDB" id="A0AB38YGT4"/>
<sequence length="180" mass="20167">MQRLLMMFALWSLPFMSVLATEFQLPNWTVQTASGDNRELHDWITAQPHTLVAVVASTSQENGQAQQQAMMNMHQQLLETTPALPAVLHLNIIAGAPRFVHGFIRRGIVGEYQAPVQDDQVLLMFPRNYDEFTAATAVGVDNYGTWFLVTDDGRILWSVKQNEALDAEVLTGQLTALLDR</sequence>
<reference evidence="2" key="1">
    <citation type="submission" date="2022-07" db="EMBL/GenBank/DDBJ databases">
        <title>Complete genome sequence of Salinispirillum sp. LH10-3-1 capable of multiple carbohydrate inversion isolated from a soda lake.</title>
        <authorList>
            <person name="Liu J."/>
            <person name="Zhai Y."/>
            <person name="Zhang H."/>
            <person name="Yang H."/>
            <person name="Qu J."/>
            <person name="Li J."/>
        </authorList>
    </citation>
    <scope>NUCLEOTIDE SEQUENCE</scope>
    <source>
        <strain evidence="2">LH 10-3-1</strain>
    </source>
</reference>
<feature type="signal peptide" evidence="1">
    <location>
        <begin position="1"/>
        <end position="20"/>
    </location>
</feature>
<accession>A0AB38YGT4</accession>
<evidence type="ECO:0000313" key="2">
    <source>
        <dbReference type="EMBL" id="WLD58502.1"/>
    </source>
</evidence>
<gene>
    <name evidence="2" type="ORF">NFC81_01590</name>
</gene>
<organism evidence="2">
    <name type="scientific">Salinispirillum sp. LH 10-3-1</name>
    <dbReference type="NCBI Taxonomy" id="2952525"/>
    <lineage>
        <taxon>Bacteria</taxon>
        <taxon>Pseudomonadati</taxon>
        <taxon>Pseudomonadota</taxon>
        <taxon>Gammaproteobacteria</taxon>
        <taxon>Oceanospirillales</taxon>
        <taxon>Saccharospirillaceae</taxon>
        <taxon>Salinispirillum</taxon>
    </lineage>
</organism>
<keyword evidence="1" id="KW-0732">Signal</keyword>
<evidence type="ECO:0000256" key="1">
    <source>
        <dbReference type="SAM" id="SignalP"/>
    </source>
</evidence>
<evidence type="ECO:0008006" key="3">
    <source>
        <dbReference type="Google" id="ProtNLM"/>
    </source>
</evidence>
<name>A0AB38YGT4_9GAMM</name>
<dbReference type="RefSeq" id="WP_304995787.1">
    <property type="nucleotide sequence ID" value="NZ_CP101717.1"/>
</dbReference>
<feature type="chain" id="PRO_5044319875" description="YtfJ family protein" evidence="1">
    <location>
        <begin position="21"/>
        <end position="180"/>
    </location>
</feature>
<dbReference type="EMBL" id="CP101717">
    <property type="protein sequence ID" value="WLD58502.1"/>
    <property type="molecule type" value="Genomic_DNA"/>
</dbReference>